<dbReference type="STRING" id="1297742.A176_003012"/>
<evidence type="ECO:0000256" key="1">
    <source>
        <dbReference type="SAM" id="Phobius"/>
    </source>
</evidence>
<feature type="transmembrane region" description="Helical" evidence="1">
    <location>
        <begin position="83"/>
        <end position="108"/>
    </location>
</feature>
<keyword evidence="1" id="KW-0812">Transmembrane</keyword>
<sequence>MGLPPEDASAAVWNHRLCHGAHAPRALHPGTPCTSGHIPRAKCPAERLAPASSAHMGARHLPCTAGRPMDDKRPLLSQVPFRLGVTLAVFLIPVLGHGVTLPGLFHALWGDAVHFPEPEGLNLFKLGLVPFLCSFVVVEVVTALVPSWRILRRSGPIERGGLRTLARVLGGVFAVFAALGVAFVSDGPLFLDFGEDPAPVTPGSFPFLEVWFVLAAAPFFLHALTVAVDRYGLGSGYAAVLLGLAVPEVVEALMRWSLPWARTGIPLGTVVPLVLVLGAVLVCVTWMMTGTACELFSHDDAPVAPRIPTGGLIPAYLATGFIGLLPLTLLFGRSDSLWLQPACAVALLAVATGVLSACFFWPGVVGSRWAAYADPNGGCSSQVRTHMTVRAKAMLPTATAWSVLFGLVVVLPTLLIPKELDLPLMTLPGLVLAVAWVLDVSHEARGLRHRTWTPAWPLHSVLDVEPALGALTAADIPAMARGASVRGLFHIFGPYHPLDVLVPPGHVEAARRVLGRGNGGWPPPVTDTVA</sequence>
<evidence type="ECO:0000313" key="2">
    <source>
        <dbReference type="EMBL" id="AKQ66100.1"/>
    </source>
</evidence>
<name>A0A0H4WXN7_9BACT</name>
<feature type="transmembrane region" description="Helical" evidence="1">
    <location>
        <begin position="270"/>
        <end position="289"/>
    </location>
</feature>
<organism evidence="2 3">
    <name type="scientific">Pseudomyxococcus hansupus</name>
    <dbReference type="NCBI Taxonomy" id="1297742"/>
    <lineage>
        <taxon>Bacteria</taxon>
        <taxon>Pseudomonadati</taxon>
        <taxon>Myxococcota</taxon>
        <taxon>Myxococcia</taxon>
        <taxon>Myxococcales</taxon>
        <taxon>Cystobacterineae</taxon>
        <taxon>Myxococcaceae</taxon>
        <taxon>Pseudomyxococcus</taxon>
    </lineage>
</organism>
<dbReference type="Proteomes" id="UP000009026">
    <property type="component" value="Chromosome"/>
</dbReference>
<reference evidence="2 3" key="1">
    <citation type="journal article" date="2016" name="PLoS ONE">
        <title>Complete Genome Sequence and Comparative Genomics of a Novel Myxobacterium Myxococcus hansupus.</title>
        <authorList>
            <person name="Sharma G."/>
            <person name="Narwani T."/>
            <person name="Subramanian S."/>
        </authorList>
    </citation>
    <scope>NUCLEOTIDE SEQUENCE [LARGE SCALE GENOMIC DNA]</scope>
    <source>
        <strain evidence="3">mixupus</strain>
    </source>
</reference>
<accession>A0A0H4WXN7</accession>
<dbReference type="Gene3D" id="1.10.3370.10">
    <property type="entry name" value="SecY subunit domain"/>
    <property type="match status" value="1"/>
</dbReference>
<feature type="transmembrane region" description="Helical" evidence="1">
    <location>
        <begin position="128"/>
        <end position="145"/>
    </location>
</feature>
<dbReference type="KEGG" id="mym:A176_003012"/>
<dbReference type="PRINTS" id="PR00303">
    <property type="entry name" value="SECYTRNLCASE"/>
</dbReference>
<keyword evidence="3" id="KW-1185">Reference proteome</keyword>
<feature type="transmembrane region" description="Helical" evidence="1">
    <location>
        <begin position="205"/>
        <end position="224"/>
    </location>
</feature>
<dbReference type="Pfam" id="PF00344">
    <property type="entry name" value="SecY"/>
    <property type="match status" value="1"/>
</dbReference>
<dbReference type="SUPFAM" id="SSF103491">
    <property type="entry name" value="Preprotein translocase SecY subunit"/>
    <property type="match status" value="1"/>
</dbReference>
<dbReference type="InterPro" id="IPR002208">
    <property type="entry name" value="SecY/SEC61-alpha"/>
</dbReference>
<feature type="transmembrane region" description="Helical" evidence="1">
    <location>
        <begin position="393"/>
        <end position="416"/>
    </location>
</feature>
<feature type="transmembrane region" description="Helical" evidence="1">
    <location>
        <begin position="338"/>
        <end position="361"/>
    </location>
</feature>
<dbReference type="eggNOG" id="COG0201">
    <property type="taxonomic scope" value="Bacteria"/>
</dbReference>
<dbReference type="GO" id="GO:0015031">
    <property type="term" value="P:protein transport"/>
    <property type="evidence" value="ECO:0007669"/>
    <property type="project" value="InterPro"/>
</dbReference>
<keyword evidence="1" id="KW-1133">Transmembrane helix</keyword>
<evidence type="ECO:0000313" key="3">
    <source>
        <dbReference type="Proteomes" id="UP000009026"/>
    </source>
</evidence>
<dbReference type="GO" id="GO:0016020">
    <property type="term" value="C:membrane"/>
    <property type="evidence" value="ECO:0007669"/>
    <property type="project" value="InterPro"/>
</dbReference>
<protein>
    <submittedName>
        <fullName evidence="2">Preprotein translocase secY subunit</fullName>
    </submittedName>
</protein>
<keyword evidence="1" id="KW-0472">Membrane</keyword>
<gene>
    <name evidence="2" type="ORF">A176_003012</name>
</gene>
<feature type="transmembrane region" description="Helical" evidence="1">
    <location>
        <begin position="310"/>
        <end position="332"/>
    </location>
</feature>
<dbReference type="PATRIC" id="fig|1297742.4.peg.3037"/>
<feature type="transmembrane region" description="Helical" evidence="1">
    <location>
        <begin position="165"/>
        <end position="185"/>
    </location>
</feature>
<proteinExistence type="predicted"/>
<dbReference type="EMBL" id="CP012109">
    <property type="protein sequence ID" value="AKQ66100.1"/>
    <property type="molecule type" value="Genomic_DNA"/>
</dbReference>
<dbReference type="InterPro" id="IPR023201">
    <property type="entry name" value="SecY_dom_sf"/>
</dbReference>
<dbReference type="AlphaFoldDB" id="A0A0H4WXN7"/>
<feature type="transmembrane region" description="Helical" evidence="1">
    <location>
        <begin position="231"/>
        <end position="250"/>
    </location>
</feature>